<reference evidence="2 4" key="1">
    <citation type="submission" date="2020-12" db="EMBL/GenBank/DDBJ databases">
        <title>FDA dAtabase for Regulatory Grade micrObial Sequences (FDA-ARGOS): Supporting development and validation of Infectious Disease Dx tests.</title>
        <authorList>
            <person name="Minogue T."/>
            <person name="Wolcott M."/>
            <person name="Wasieloski L."/>
            <person name="Aguilar W."/>
            <person name="Moore D."/>
            <person name="Jaissle J."/>
            <person name="Tallon L."/>
            <person name="Sadzewicz L."/>
            <person name="Zhao X."/>
            <person name="Boylan J."/>
            <person name="Ott S."/>
            <person name="Bowen H."/>
            <person name="Vavikolanu K."/>
            <person name="Mehta A."/>
            <person name="Aluvathingal J."/>
            <person name="Nadendla S."/>
            <person name="Yan Y."/>
            <person name="Sichtig H."/>
        </authorList>
    </citation>
    <scope>NUCLEOTIDE SEQUENCE [LARGE SCALE GENOMIC DNA]</scope>
    <source>
        <strain evidence="2 4">FDAARGOS_949</strain>
    </source>
</reference>
<sequence>MSSTTRNPFTAIHCRRAPAKIAPRRVPDGTLGRRSQPSIRRAGRAGYSGDQINIEGNGSCDAQARRGRGARPGETAPIRGEQVARLRRKIPSAILKHLF</sequence>
<name>A0AAP9Y306_BURGL</name>
<keyword evidence="5" id="KW-1185">Reference proteome</keyword>
<accession>A0AAP9Y306</accession>
<dbReference type="RefSeq" id="WP_162486902.1">
    <property type="nucleotide sequence ID" value="NZ_CP021074.1"/>
</dbReference>
<dbReference type="AlphaFoldDB" id="A0AAP9Y306"/>
<evidence type="ECO:0000313" key="5">
    <source>
        <dbReference type="Proteomes" id="UP001056386"/>
    </source>
</evidence>
<organism evidence="2 4">
    <name type="scientific">Burkholderia glumae</name>
    <name type="common">Pseudomonas glumae</name>
    <dbReference type="NCBI Taxonomy" id="337"/>
    <lineage>
        <taxon>Bacteria</taxon>
        <taxon>Pseudomonadati</taxon>
        <taxon>Pseudomonadota</taxon>
        <taxon>Betaproteobacteria</taxon>
        <taxon>Burkholderiales</taxon>
        <taxon>Burkholderiaceae</taxon>
        <taxon>Burkholderia</taxon>
    </lineage>
</organism>
<feature type="region of interest" description="Disordered" evidence="1">
    <location>
        <begin position="24"/>
        <end position="78"/>
    </location>
</feature>
<dbReference type="Proteomes" id="UP001056386">
    <property type="component" value="Chromosome 1"/>
</dbReference>
<dbReference type="Proteomes" id="UP000594892">
    <property type="component" value="Chromosome 2"/>
</dbReference>
<reference evidence="3" key="2">
    <citation type="submission" date="2022-06" db="EMBL/GenBank/DDBJ databases">
        <title>Draft genome sequence of Burkholderia glumae strain GR20004 isolated from rice panicle showing bacterial panicle blight.</title>
        <authorList>
            <person name="Choi S.Y."/>
            <person name="Lee Y.H."/>
        </authorList>
    </citation>
    <scope>NUCLEOTIDE SEQUENCE</scope>
    <source>
        <strain evidence="3">GR20004</strain>
    </source>
</reference>
<evidence type="ECO:0000313" key="4">
    <source>
        <dbReference type="Proteomes" id="UP000594892"/>
    </source>
</evidence>
<dbReference type="EMBL" id="CP065601">
    <property type="protein sequence ID" value="QPQ92914.1"/>
    <property type="molecule type" value="Genomic_DNA"/>
</dbReference>
<evidence type="ECO:0000313" key="3">
    <source>
        <dbReference type="EMBL" id="USS45064.1"/>
    </source>
</evidence>
<proteinExistence type="predicted"/>
<evidence type="ECO:0000256" key="1">
    <source>
        <dbReference type="SAM" id="MobiDB-lite"/>
    </source>
</evidence>
<dbReference type="EMBL" id="CP099587">
    <property type="protein sequence ID" value="USS45064.1"/>
    <property type="molecule type" value="Genomic_DNA"/>
</dbReference>
<protein>
    <submittedName>
        <fullName evidence="2">Uncharacterized protein</fullName>
    </submittedName>
</protein>
<gene>
    <name evidence="2" type="ORF">I6H06_28215</name>
    <name evidence="3" type="ORF">NFI99_26090</name>
</gene>
<dbReference type="GeneID" id="45699170"/>
<evidence type="ECO:0000313" key="2">
    <source>
        <dbReference type="EMBL" id="QPQ92914.1"/>
    </source>
</evidence>